<dbReference type="Gene3D" id="3.30.450.20">
    <property type="entry name" value="PAS domain"/>
    <property type="match status" value="1"/>
</dbReference>
<dbReference type="SUPFAM" id="SSF47384">
    <property type="entry name" value="Homodimeric domain of signal transducing histidine kinase"/>
    <property type="match status" value="1"/>
</dbReference>
<dbReference type="InterPro" id="IPR035965">
    <property type="entry name" value="PAS-like_dom_sf"/>
</dbReference>
<dbReference type="NCBIfam" id="TIGR00229">
    <property type="entry name" value="sensory_box"/>
    <property type="match status" value="1"/>
</dbReference>
<evidence type="ECO:0000259" key="6">
    <source>
        <dbReference type="PROSITE" id="PS50113"/>
    </source>
</evidence>
<feature type="domain" description="Histidine kinase" evidence="5">
    <location>
        <begin position="397"/>
        <end position="619"/>
    </location>
</feature>
<keyword evidence="3" id="KW-0597">Phosphoprotein</keyword>
<protein>
    <recommendedName>
        <fullName evidence="2">histidine kinase</fullName>
        <ecNumber evidence="2">2.7.13.3</ecNumber>
    </recommendedName>
</protein>
<keyword evidence="8" id="KW-1185">Reference proteome</keyword>
<evidence type="ECO:0000259" key="5">
    <source>
        <dbReference type="PROSITE" id="PS50109"/>
    </source>
</evidence>
<dbReference type="InterPro" id="IPR005467">
    <property type="entry name" value="His_kinase_dom"/>
</dbReference>
<dbReference type="InterPro" id="IPR003661">
    <property type="entry name" value="HisK_dim/P_dom"/>
</dbReference>
<dbReference type="Proteomes" id="UP000676565">
    <property type="component" value="Unassembled WGS sequence"/>
</dbReference>
<dbReference type="CDD" id="cd00082">
    <property type="entry name" value="HisKA"/>
    <property type="match status" value="1"/>
</dbReference>
<dbReference type="RefSeq" id="WP_210658541.1">
    <property type="nucleotide sequence ID" value="NZ_JAGKQQ010000001.1"/>
</dbReference>
<organism evidence="7 8">
    <name type="scientific">Gemmata palustris</name>
    <dbReference type="NCBI Taxonomy" id="2822762"/>
    <lineage>
        <taxon>Bacteria</taxon>
        <taxon>Pseudomonadati</taxon>
        <taxon>Planctomycetota</taxon>
        <taxon>Planctomycetia</taxon>
        <taxon>Gemmatales</taxon>
        <taxon>Gemmataceae</taxon>
        <taxon>Gemmata</taxon>
    </lineage>
</organism>
<comment type="caution">
    <text evidence="7">The sequence shown here is derived from an EMBL/GenBank/DDBJ whole genome shotgun (WGS) entry which is preliminary data.</text>
</comment>
<dbReference type="PANTHER" id="PTHR43065:SF42">
    <property type="entry name" value="TWO-COMPONENT SENSOR PPRA"/>
    <property type="match status" value="1"/>
</dbReference>
<dbReference type="InterPro" id="IPR013655">
    <property type="entry name" value="PAS_fold_3"/>
</dbReference>
<evidence type="ECO:0000256" key="3">
    <source>
        <dbReference type="ARBA" id="ARBA00022553"/>
    </source>
</evidence>
<keyword evidence="4" id="KW-0175">Coiled coil</keyword>
<dbReference type="InterPro" id="IPR000014">
    <property type="entry name" value="PAS"/>
</dbReference>
<dbReference type="PRINTS" id="PR00344">
    <property type="entry name" value="BCTRLSENSOR"/>
</dbReference>
<dbReference type="EMBL" id="JAGKQQ010000001">
    <property type="protein sequence ID" value="MBP3958497.1"/>
    <property type="molecule type" value="Genomic_DNA"/>
</dbReference>
<dbReference type="Gene3D" id="1.10.287.130">
    <property type="match status" value="1"/>
</dbReference>
<dbReference type="SUPFAM" id="SSF55781">
    <property type="entry name" value="GAF domain-like"/>
    <property type="match status" value="1"/>
</dbReference>
<dbReference type="InterPro" id="IPR036097">
    <property type="entry name" value="HisK_dim/P_sf"/>
</dbReference>
<feature type="coiled-coil region" evidence="4">
    <location>
        <begin position="354"/>
        <end position="381"/>
    </location>
</feature>
<dbReference type="InterPro" id="IPR036890">
    <property type="entry name" value="HATPase_C_sf"/>
</dbReference>
<evidence type="ECO:0000256" key="1">
    <source>
        <dbReference type="ARBA" id="ARBA00000085"/>
    </source>
</evidence>
<evidence type="ECO:0000313" key="7">
    <source>
        <dbReference type="EMBL" id="MBP3958497.1"/>
    </source>
</evidence>
<comment type="catalytic activity">
    <reaction evidence="1">
        <text>ATP + protein L-histidine = ADP + protein N-phospho-L-histidine.</text>
        <dbReference type="EC" id="2.7.13.3"/>
    </reaction>
</comment>
<dbReference type="Gene3D" id="3.30.565.10">
    <property type="entry name" value="Histidine kinase-like ATPase, C-terminal domain"/>
    <property type="match status" value="1"/>
</dbReference>
<gene>
    <name evidence="7" type="ORF">J8F10_24885</name>
</gene>
<evidence type="ECO:0000256" key="4">
    <source>
        <dbReference type="SAM" id="Coils"/>
    </source>
</evidence>
<feature type="domain" description="PAC" evidence="6">
    <location>
        <begin position="157"/>
        <end position="209"/>
    </location>
</feature>
<dbReference type="InterPro" id="IPR001610">
    <property type="entry name" value="PAC"/>
</dbReference>
<evidence type="ECO:0000313" key="8">
    <source>
        <dbReference type="Proteomes" id="UP000676565"/>
    </source>
</evidence>
<dbReference type="SUPFAM" id="SSF55785">
    <property type="entry name" value="PYP-like sensor domain (PAS domain)"/>
    <property type="match status" value="1"/>
</dbReference>
<name>A0ABS5BYK7_9BACT</name>
<dbReference type="SMART" id="SM00387">
    <property type="entry name" value="HATPase_c"/>
    <property type="match status" value="1"/>
</dbReference>
<accession>A0ABS5BYK7</accession>
<evidence type="ECO:0000256" key="2">
    <source>
        <dbReference type="ARBA" id="ARBA00012438"/>
    </source>
</evidence>
<sequence length="631" mass="67074">MTTTAPIEVLLREALDRLVRQEQRTAALEAALLGSIPRIVPITPISNALAQTTRTSETPTVTLWPAPRKAERPAPGDHAPDAAVSPAAVVASLDDVIWSVSPDGQSVFFAGGAVERLYGLTAHEIEIQRGRWIDAAPADDRDRLRLAFARLPDAGTFSLEHRVAHASGGIRWVITRGKLVRDSEGRPLRVDGSTTDVTRKGRTRDAVLTVLEGAGPSTARDFLVQLARYLCIACAVRAAIVVEPHTSDKARTAVAWIGGRAVEPFAFDTGTGVVHDLVAGGAVLVPSGARDRYPADPLLLKLRAEAFAAEPLVDAAGRLLGFVAIADDRPFDTDLDPRTVLCALAPRAAVELARATEADTVRELEARLAAAEERAFSAENATRATANLADAGRLAAGVAHDFHNMLGVIIGNADLIHSALPDGDPHREFADTIARTAQTVAIVSRQLVAIGKPGAPNFAPLDVAAALRALEPMLRRLTERKIALQFDIAPGLPLARADATDFDRVLLNLVLNARDASSSGSTITVRAAAALAEPGHRGWPADAPPTEFVAVTVADQGCGMTAEVREKMFDLFFTTKGERGTGLGLATVSAAVRAAGGHIEVESEPGWGTTIRIYWPLVLEPTRSRFPRRAE</sequence>
<proteinExistence type="predicted"/>
<dbReference type="EC" id="2.7.13.3" evidence="2"/>
<dbReference type="Pfam" id="PF08447">
    <property type="entry name" value="PAS_3"/>
    <property type="match status" value="1"/>
</dbReference>
<dbReference type="PROSITE" id="PS50109">
    <property type="entry name" value="HIS_KIN"/>
    <property type="match status" value="1"/>
</dbReference>
<dbReference type="PROSITE" id="PS50113">
    <property type="entry name" value="PAC"/>
    <property type="match status" value="1"/>
</dbReference>
<dbReference type="SMART" id="SM00086">
    <property type="entry name" value="PAC"/>
    <property type="match status" value="1"/>
</dbReference>
<dbReference type="InterPro" id="IPR000700">
    <property type="entry name" value="PAS-assoc_C"/>
</dbReference>
<reference evidence="7 8" key="1">
    <citation type="submission" date="2021-04" db="EMBL/GenBank/DDBJ databases">
        <authorList>
            <person name="Ivanova A."/>
        </authorList>
    </citation>
    <scope>NUCLEOTIDE SEQUENCE [LARGE SCALE GENOMIC DNA]</scope>
    <source>
        <strain evidence="7 8">G18</strain>
    </source>
</reference>
<dbReference type="InterPro" id="IPR004358">
    <property type="entry name" value="Sig_transdc_His_kin-like_C"/>
</dbReference>
<dbReference type="SUPFAM" id="SSF55874">
    <property type="entry name" value="ATPase domain of HSP90 chaperone/DNA topoisomerase II/histidine kinase"/>
    <property type="match status" value="1"/>
</dbReference>
<dbReference type="InterPro" id="IPR003594">
    <property type="entry name" value="HATPase_dom"/>
</dbReference>
<dbReference type="PANTHER" id="PTHR43065">
    <property type="entry name" value="SENSOR HISTIDINE KINASE"/>
    <property type="match status" value="1"/>
</dbReference>
<dbReference type="Pfam" id="PF02518">
    <property type="entry name" value="HATPase_c"/>
    <property type="match status" value="1"/>
</dbReference>